<name>A0A941IWL5_9BACT</name>
<accession>A0A941IWL5</accession>
<comment type="caution">
    <text evidence="1">The sequence shown here is derived from an EMBL/GenBank/DDBJ whole genome shotgun (WGS) entry which is preliminary data.</text>
</comment>
<dbReference type="Proteomes" id="UP000679220">
    <property type="component" value="Unassembled WGS sequence"/>
</dbReference>
<dbReference type="EMBL" id="JAGTAR010000008">
    <property type="protein sequence ID" value="MBR8535320.1"/>
    <property type="molecule type" value="Genomic_DNA"/>
</dbReference>
<gene>
    <name evidence="1" type="ORF">KDU71_07095</name>
</gene>
<sequence length="179" mass="20227">MKQYPNILMVAGNGRNVGKTLLSCRIIKHLAESTDVYAVKISSHFHSLDNEAHIITCTDDFTIVKETLDTRKDSSRMLRAGASEVFYVQCKNPHLPLMFASLTNYLPKDKPVIIETGGLYNFINPHALYYIKGEDSSKQKPMRDGNNIIVLSPDEALVFNVESVFSDESLLKIQDYERV</sequence>
<evidence type="ECO:0000313" key="1">
    <source>
        <dbReference type="EMBL" id="MBR8535320.1"/>
    </source>
</evidence>
<evidence type="ECO:0008006" key="3">
    <source>
        <dbReference type="Google" id="ProtNLM"/>
    </source>
</evidence>
<dbReference type="AlphaFoldDB" id="A0A941IWL5"/>
<dbReference type="InterPro" id="IPR027417">
    <property type="entry name" value="P-loop_NTPase"/>
</dbReference>
<evidence type="ECO:0000313" key="2">
    <source>
        <dbReference type="Proteomes" id="UP000679220"/>
    </source>
</evidence>
<dbReference type="RefSeq" id="WP_212189224.1">
    <property type="nucleotide sequence ID" value="NZ_JAGTAR010000008.1"/>
</dbReference>
<organism evidence="1 2">
    <name type="scientific">Carboxylicivirga sediminis</name>
    <dbReference type="NCBI Taxonomy" id="2006564"/>
    <lineage>
        <taxon>Bacteria</taxon>
        <taxon>Pseudomonadati</taxon>
        <taxon>Bacteroidota</taxon>
        <taxon>Bacteroidia</taxon>
        <taxon>Marinilabiliales</taxon>
        <taxon>Marinilabiliaceae</taxon>
        <taxon>Carboxylicivirga</taxon>
    </lineage>
</organism>
<dbReference type="Gene3D" id="3.40.50.300">
    <property type="entry name" value="P-loop containing nucleotide triphosphate hydrolases"/>
    <property type="match status" value="1"/>
</dbReference>
<proteinExistence type="predicted"/>
<protein>
    <recommendedName>
        <fullName evidence="3">Molybdopterin-guanine dinucleotide biosynthesis protein B (MobB) domain-containing protein</fullName>
    </recommendedName>
</protein>
<keyword evidence="2" id="KW-1185">Reference proteome</keyword>
<reference evidence="1" key="2">
    <citation type="submission" date="2021-04" db="EMBL/GenBank/DDBJ databases">
        <authorList>
            <person name="Zhang T."/>
            <person name="Zhang Y."/>
            <person name="Lu D."/>
            <person name="Zuo D."/>
            <person name="Du Z."/>
        </authorList>
    </citation>
    <scope>NUCLEOTIDE SEQUENCE</scope>
    <source>
        <strain evidence="1">JR1</strain>
    </source>
</reference>
<reference evidence="1" key="1">
    <citation type="journal article" date="2018" name="Int. J. Syst. Evol. Microbiol.">
        <title>Carboxylicivirga sediminis sp. nov., isolated from coastal sediment.</title>
        <authorList>
            <person name="Wang F.Q."/>
            <person name="Ren L.H."/>
            <person name="Zou R.J."/>
            <person name="Sun Y.Z."/>
            <person name="Liu X.J."/>
            <person name="Jiang F."/>
            <person name="Liu L.J."/>
        </authorList>
    </citation>
    <scope>NUCLEOTIDE SEQUENCE</scope>
    <source>
        <strain evidence="1">JR1</strain>
    </source>
</reference>